<accession>U2YII7</accession>
<reference evidence="2" key="1">
    <citation type="journal article" date="2013" name="Genome Announc.">
        <title>Draft Genome Sequence of Loktanella cinnabarina LL-001T, Isolated from Deep-Sea Floor Sediment.</title>
        <authorList>
            <person name="Nishi S."/>
            <person name="Tsubouchi T."/>
            <person name="Takaki Y."/>
            <person name="Koyanagi R."/>
            <person name="Satoh N."/>
            <person name="Maruyama T."/>
            <person name="Hatada Y."/>
        </authorList>
    </citation>
    <scope>NUCLEOTIDE SEQUENCE [LARGE SCALE GENOMIC DNA]</scope>
    <source>
        <strain evidence="2">LL-001</strain>
    </source>
</reference>
<proteinExistence type="predicted"/>
<evidence type="ECO:0000256" key="1">
    <source>
        <dbReference type="SAM" id="MobiDB-lite"/>
    </source>
</evidence>
<feature type="compositionally biased region" description="Low complexity" evidence="1">
    <location>
        <begin position="451"/>
        <end position="469"/>
    </location>
</feature>
<evidence type="ECO:0000313" key="2">
    <source>
        <dbReference type="EMBL" id="GAD54561.1"/>
    </source>
</evidence>
<dbReference type="PANTHER" id="PTHR42834">
    <property type="entry name" value="ENDONUCLEASE/EXONUCLEASE/PHOSPHATASE FAMILY PROTEIN (AFU_ORTHOLOGUE AFUA_3G09210)"/>
    <property type="match status" value="1"/>
</dbReference>
<keyword evidence="3" id="KW-1185">Reference proteome</keyword>
<dbReference type="EMBL" id="BATB01000004">
    <property type="protein sequence ID" value="GAD54561.1"/>
    <property type="molecule type" value="Genomic_DNA"/>
</dbReference>
<dbReference type="STRING" id="1337093.MBELCI_0613"/>
<dbReference type="eggNOG" id="COG2374">
    <property type="taxonomic scope" value="Bacteria"/>
</dbReference>
<organism evidence="2 3">
    <name type="scientific">Limimaricola cinnabarinus LL-001</name>
    <dbReference type="NCBI Taxonomy" id="1337093"/>
    <lineage>
        <taxon>Bacteria</taxon>
        <taxon>Pseudomonadati</taxon>
        <taxon>Pseudomonadota</taxon>
        <taxon>Alphaproteobacteria</taxon>
        <taxon>Rhodobacterales</taxon>
        <taxon>Paracoccaceae</taxon>
        <taxon>Limimaricola</taxon>
    </lineage>
</organism>
<dbReference type="PANTHER" id="PTHR42834:SF1">
    <property type="entry name" value="ENDONUCLEASE_EXONUCLEASE_PHOSPHATASE FAMILY PROTEIN (AFU_ORTHOLOGUE AFUA_3G09210)"/>
    <property type="match status" value="1"/>
</dbReference>
<comment type="caution">
    <text evidence="2">The sequence shown here is derived from an EMBL/GenBank/DDBJ whole genome shotgun (WGS) entry which is preliminary data.</text>
</comment>
<sequence length="532" mass="56319">MSEQTLLAWWSFNNSDDDGDLLNATLDDADARSRYGHMLDNNGFDDGFLDPAEPMSGIVPQLLGINALFPVASAGGGVLIGSPDPDTGDLPEVAGYGAYLDVTALEGDNFATSSSNNWGSFGGTGLNRPDGAFPGGSLTVTGEANNEAYFDIRADLGDWSNVDITWANRGSSSGFDSRIVSVSTDGGVTFTEIFADSGTLTSSWAIETADASTLLDGASDAIIRFTLDGATSSLGNNRFDNIQLTGTTLGTPPPPEPEKAELVFISTIQGTPDTQIMNRFGDEGSSPLDGEEVRIEGIVTATFPDLRGFFVQEEAADSDGDLRSSEGIFVYAPGGFTVAEGYSVSVTGTVSENFGMTQIRAEDGGATIETLDDGNNLDLIEVPLIERAQFGGNEELTALEQFEGMKIGFAQEMVVSEYFELARYGQVTLYEGARPYQYTQLTPRTRQAIKPISTSSPPGVSSSTTATTPRTRRRRMARSSIRNRAASRPAPKAKTSSAAATWSPTSPACCTGPMQASSAPMRGACARPRPTR</sequence>
<name>U2YII7_9RHOB</name>
<feature type="region of interest" description="Disordered" evidence="1">
    <location>
        <begin position="450"/>
        <end position="532"/>
    </location>
</feature>
<feature type="compositionally biased region" description="Low complexity" evidence="1">
    <location>
        <begin position="478"/>
        <end position="508"/>
    </location>
</feature>
<dbReference type="CDD" id="cd04486">
    <property type="entry name" value="YhcR_OBF_like"/>
    <property type="match status" value="1"/>
</dbReference>
<dbReference type="AlphaFoldDB" id="U2YII7"/>
<protein>
    <submittedName>
        <fullName evidence="2">Extracellular nuclease</fullName>
    </submittedName>
</protein>
<gene>
    <name evidence="2" type="ORF">MBELCI_0613</name>
</gene>
<dbReference type="Proteomes" id="UP000016566">
    <property type="component" value="Unassembled WGS sequence"/>
</dbReference>
<evidence type="ECO:0000313" key="3">
    <source>
        <dbReference type="Proteomes" id="UP000016566"/>
    </source>
</evidence>